<reference evidence="1" key="1">
    <citation type="journal article" date="2014" name="Front. Microbiol.">
        <title>High frequency of phylogenetically diverse reductive dehalogenase-homologous genes in deep subseafloor sedimentary metagenomes.</title>
        <authorList>
            <person name="Kawai M."/>
            <person name="Futagami T."/>
            <person name="Toyoda A."/>
            <person name="Takaki Y."/>
            <person name="Nishi S."/>
            <person name="Hori S."/>
            <person name="Arai W."/>
            <person name="Tsubouchi T."/>
            <person name="Morono Y."/>
            <person name="Uchiyama I."/>
            <person name="Ito T."/>
            <person name="Fujiyama A."/>
            <person name="Inagaki F."/>
            <person name="Takami H."/>
        </authorList>
    </citation>
    <scope>NUCLEOTIDE SEQUENCE</scope>
    <source>
        <strain evidence="1">Expedition CK06-06</strain>
    </source>
</reference>
<dbReference type="InterPro" id="IPR013785">
    <property type="entry name" value="Aldolase_TIM"/>
</dbReference>
<dbReference type="InterPro" id="IPR050246">
    <property type="entry name" value="Class_II_FBP_aldolase"/>
</dbReference>
<sequence length="191" mass="21097">PYLFIISISSCGTEDEPCITRGTPGIFSTTLLIISMSRVGFTLNLYAPWLVPIARASETRSPVIIQASRGALKYTNMAYIKYLAAAAAEDNPDIPIVLHLDHGNSLETCKEAIKRGIRKINVDTDGRLAMTGAIRKYLGENPDAFDPRTYFGAAREAVYQIVKGKMIDFGTTGHAGDYKPMTLEEMKRIYK</sequence>
<dbReference type="PANTHER" id="PTHR30304">
    <property type="entry name" value="D-TAGATOSE-1,6-BISPHOSPHATE ALDOLASE"/>
    <property type="match status" value="1"/>
</dbReference>
<dbReference type="GO" id="GO:0005975">
    <property type="term" value="P:carbohydrate metabolic process"/>
    <property type="evidence" value="ECO:0007669"/>
    <property type="project" value="InterPro"/>
</dbReference>
<dbReference type="InterPro" id="IPR000771">
    <property type="entry name" value="FBA_II"/>
</dbReference>
<gene>
    <name evidence="1" type="ORF">S12H4_45331</name>
</gene>
<proteinExistence type="predicted"/>
<feature type="non-terminal residue" evidence="1">
    <location>
        <position position="1"/>
    </location>
</feature>
<name>X1VK42_9ZZZZ</name>
<dbReference type="AlphaFoldDB" id="X1VK42"/>
<protein>
    <recommendedName>
        <fullName evidence="2">Fructose-bisphosphate aldolase</fullName>
    </recommendedName>
</protein>
<dbReference type="Gene3D" id="3.20.20.70">
    <property type="entry name" value="Aldolase class I"/>
    <property type="match status" value="2"/>
</dbReference>
<comment type="caution">
    <text evidence="1">The sequence shown here is derived from an EMBL/GenBank/DDBJ whole genome shotgun (WGS) entry which is preliminary data.</text>
</comment>
<accession>X1VK42</accession>
<evidence type="ECO:0000313" key="1">
    <source>
        <dbReference type="EMBL" id="GAJ08340.1"/>
    </source>
</evidence>
<dbReference type="SUPFAM" id="SSF51569">
    <property type="entry name" value="Aldolase"/>
    <property type="match status" value="2"/>
</dbReference>
<organism evidence="1">
    <name type="scientific">marine sediment metagenome</name>
    <dbReference type="NCBI Taxonomy" id="412755"/>
    <lineage>
        <taxon>unclassified sequences</taxon>
        <taxon>metagenomes</taxon>
        <taxon>ecological metagenomes</taxon>
    </lineage>
</organism>
<dbReference type="PANTHER" id="PTHR30304:SF0">
    <property type="entry name" value="D-TAGATOSE-1,6-BISPHOSPHATE ALDOLASE SUBUNIT GATY-RELATED"/>
    <property type="match status" value="1"/>
</dbReference>
<dbReference type="GO" id="GO:0008270">
    <property type="term" value="F:zinc ion binding"/>
    <property type="evidence" value="ECO:0007669"/>
    <property type="project" value="InterPro"/>
</dbReference>
<evidence type="ECO:0008006" key="2">
    <source>
        <dbReference type="Google" id="ProtNLM"/>
    </source>
</evidence>
<dbReference type="Pfam" id="PF01116">
    <property type="entry name" value="F_bP_aldolase"/>
    <property type="match status" value="1"/>
</dbReference>
<dbReference type="GO" id="GO:0016832">
    <property type="term" value="F:aldehyde-lyase activity"/>
    <property type="evidence" value="ECO:0007669"/>
    <property type="project" value="InterPro"/>
</dbReference>
<dbReference type="EMBL" id="BARW01028021">
    <property type="protein sequence ID" value="GAJ08340.1"/>
    <property type="molecule type" value="Genomic_DNA"/>
</dbReference>